<gene>
    <name evidence="1" type="ORF">HPP92_016615</name>
</gene>
<protein>
    <submittedName>
        <fullName evidence="1">Uncharacterized protein</fullName>
    </submittedName>
</protein>
<dbReference type="EMBL" id="JADCNM010000008">
    <property type="protein sequence ID" value="KAG0472069.1"/>
    <property type="molecule type" value="Genomic_DNA"/>
</dbReference>
<dbReference type="AlphaFoldDB" id="A0A835QGF4"/>
<dbReference type="PANTHER" id="PTHR36360">
    <property type="entry name" value="ACTIN T1-LIKE PROTEIN"/>
    <property type="match status" value="1"/>
</dbReference>
<dbReference type="Proteomes" id="UP000639772">
    <property type="component" value="Unassembled WGS sequence"/>
</dbReference>
<evidence type="ECO:0000313" key="2">
    <source>
        <dbReference type="Proteomes" id="UP000639772"/>
    </source>
</evidence>
<dbReference type="PANTHER" id="PTHR36360:SF1">
    <property type="entry name" value="ACTIN T1-LIKE PROTEIN"/>
    <property type="match status" value="1"/>
</dbReference>
<organism evidence="1 2">
    <name type="scientific">Vanilla planifolia</name>
    <name type="common">Vanilla</name>
    <dbReference type="NCBI Taxonomy" id="51239"/>
    <lineage>
        <taxon>Eukaryota</taxon>
        <taxon>Viridiplantae</taxon>
        <taxon>Streptophyta</taxon>
        <taxon>Embryophyta</taxon>
        <taxon>Tracheophyta</taxon>
        <taxon>Spermatophyta</taxon>
        <taxon>Magnoliopsida</taxon>
        <taxon>Liliopsida</taxon>
        <taxon>Asparagales</taxon>
        <taxon>Orchidaceae</taxon>
        <taxon>Vanilloideae</taxon>
        <taxon>Vanilleae</taxon>
        <taxon>Vanilla</taxon>
    </lineage>
</organism>
<reference evidence="1 2" key="1">
    <citation type="journal article" date="2020" name="Nat. Food">
        <title>A phased Vanilla planifolia genome enables genetic improvement of flavour and production.</title>
        <authorList>
            <person name="Hasing T."/>
            <person name="Tang H."/>
            <person name="Brym M."/>
            <person name="Khazi F."/>
            <person name="Huang T."/>
            <person name="Chambers A.H."/>
        </authorList>
    </citation>
    <scope>NUCLEOTIDE SEQUENCE [LARGE SCALE GENOMIC DNA]</scope>
    <source>
        <tissue evidence="1">Leaf</tissue>
    </source>
</reference>
<name>A0A835QGF4_VANPL</name>
<proteinExistence type="predicted"/>
<sequence>MPIAGPSGIRAREGSGMEKYFGNAYRGDPGVPHASPKRFFNIWIGSFAFSALTFNNPYMWQLCNQFNWHDKAMLFEHFHWKKAMEKKKPYRGT</sequence>
<accession>A0A835QGF4</accession>
<comment type="caution">
    <text evidence="1">The sequence shown here is derived from an EMBL/GenBank/DDBJ whole genome shotgun (WGS) entry which is preliminary data.</text>
</comment>
<evidence type="ECO:0000313" key="1">
    <source>
        <dbReference type="EMBL" id="KAG0472069.1"/>
    </source>
</evidence>
<dbReference type="OrthoDB" id="2011628at2759"/>